<dbReference type="EMBL" id="KI894008">
    <property type="protein sequence ID" value="OCF52267.1"/>
    <property type="molecule type" value="Genomic_DNA"/>
</dbReference>
<dbReference type="GO" id="GO:0004722">
    <property type="term" value="F:protein serine/threonine phosphatase activity"/>
    <property type="evidence" value="ECO:0007669"/>
    <property type="project" value="InterPro"/>
</dbReference>
<dbReference type="Pfam" id="PF00481">
    <property type="entry name" value="PP2C"/>
    <property type="match status" value="1"/>
</dbReference>
<dbReference type="EMBL" id="CP144522">
    <property type="protein sequence ID" value="WWC69502.1"/>
    <property type="molecule type" value="Genomic_DNA"/>
</dbReference>
<evidence type="ECO:0000313" key="5">
    <source>
        <dbReference type="Proteomes" id="UP000094020"/>
    </source>
</evidence>
<dbReference type="SUPFAM" id="SSF81606">
    <property type="entry name" value="PP2C-like"/>
    <property type="match status" value="1"/>
</dbReference>
<feature type="region of interest" description="Disordered" evidence="1">
    <location>
        <begin position="463"/>
        <end position="484"/>
    </location>
</feature>
<accession>A0A1B9I9Y6</accession>
<dbReference type="GeneID" id="30169922"/>
<protein>
    <recommendedName>
        <fullName evidence="2">PPM-type phosphatase domain-containing protein</fullName>
    </recommendedName>
</protein>
<evidence type="ECO:0000313" key="3">
    <source>
        <dbReference type="EMBL" id="OCF52267.1"/>
    </source>
</evidence>
<dbReference type="InterPro" id="IPR015655">
    <property type="entry name" value="PP2C"/>
</dbReference>
<evidence type="ECO:0000259" key="2">
    <source>
        <dbReference type="PROSITE" id="PS51746"/>
    </source>
</evidence>
<dbReference type="PANTHER" id="PTHR13832">
    <property type="entry name" value="PROTEIN PHOSPHATASE 2C"/>
    <property type="match status" value="1"/>
</dbReference>
<evidence type="ECO:0000313" key="4">
    <source>
        <dbReference type="EMBL" id="WWC69502.1"/>
    </source>
</evidence>
<dbReference type="Proteomes" id="UP000094020">
    <property type="component" value="Chromosome 4"/>
</dbReference>
<reference evidence="4" key="4">
    <citation type="submission" date="2024-02" db="EMBL/GenBank/DDBJ databases">
        <title>Comparative genomics of Cryptococcus and Kwoniella reveals pathogenesis evolution and contrasting modes of karyotype evolution via chromosome fusion or intercentromeric recombination.</title>
        <authorList>
            <person name="Coelho M.A."/>
            <person name="David-Palma M."/>
            <person name="Shea T."/>
            <person name="Bowers K."/>
            <person name="McGinley-Smith S."/>
            <person name="Mohammad A.W."/>
            <person name="Gnirke A."/>
            <person name="Yurkov A.M."/>
            <person name="Nowrousian M."/>
            <person name="Sun S."/>
            <person name="Cuomo C.A."/>
            <person name="Heitman J."/>
        </authorList>
    </citation>
    <scope>NUCLEOTIDE SEQUENCE</scope>
    <source>
        <strain evidence="4">CBS 10737</strain>
    </source>
</reference>
<keyword evidence="5" id="KW-1185">Reference proteome</keyword>
<sequence>MSPVDLNLVELNEPESFPIKKTTQSDGNEAYMQILPGPLIKVWGLNGPLDSKNREWKGIFYIRPKEEIEDFIKQNARSFEIDSNNQKVRGWDEIVIPSNPICEDKHKIDIIPISSFVNLLQKGEKKDGSFWKEWYEAKKIIPVQTKSFTNSEKDMDNKAIDSDQLMFFSVFDGMGGSIFSDMISKTLHGCLALTLSKLKDKYEHNPIDKDVLTKNLIETYVALQEDFLNAAPSALKGLIHRENTSTILPALNPSSFLYGAIEGSGCTACSIIIDTQVNKMYIANVGDSRAVAGWWNQKEKKWRCDVLTEDQCGDNPKECQRRLARHPIEEAGKVIYDRGWGNRVLGTNDVVRKFGGSYSVRSHEEENEIWNVYQTKQAFNFFPKTTPPYTDTEPTIDIRDLNSNEEEELKFVILATDGVWERLTSEEAVLLVAAFKDNATQGDLSKIALAEKYPLIPPKEPRLFPVQDLPGTESRSEGSWTFEGDKDAGTHLIRNVLGGSDKEWRQQVLSLRDSAARQMRDDMTAM</sequence>
<dbReference type="AlphaFoldDB" id="A0A1B9I9Y6"/>
<reference evidence="3" key="3">
    <citation type="submission" date="2016-07" db="EMBL/GenBank/DDBJ databases">
        <title>Evolution of pathogenesis and genome organization in the Tremellales.</title>
        <authorList>
            <person name="Cuomo C."/>
            <person name="Litvintseva A."/>
            <person name="Heitman J."/>
            <person name="Chen Y."/>
            <person name="Sun S."/>
            <person name="Springer D."/>
            <person name="Dromer F."/>
            <person name="Young S."/>
            <person name="Zeng Q."/>
            <person name="Chapman S."/>
            <person name="Gujja S."/>
            <person name="Saif S."/>
            <person name="Birren B."/>
        </authorList>
    </citation>
    <scope>NUCLEOTIDE SEQUENCE</scope>
    <source>
        <strain evidence="3">CBS 10737</strain>
    </source>
</reference>
<reference evidence="4" key="2">
    <citation type="submission" date="2013-07" db="EMBL/GenBank/DDBJ databases">
        <authorList>
            <consortium name="The Broad Institute Genome Sequencing Platform"/>
            <person name="Cuomo C."/>
            <person name="Litvintseva A."/>
            <person name="Chen Y."/>
            <person name="Heitman J."/>
            <person name="Sun S."/>
            <person name="Springer D."/>
            <person name="Dromer F."/>
            <person name="Young S.K."/>
            <person name="Zeng Q."/>
            <person name="Gargeya S."/>
            <person name="Fitzgerald M."/>
            <person name="Abouelleil A."/>
            <person name="Alvarado L."/>
            <person name="Berlin A.M."/>
            <person name="Chapman S.B."/>
            <person name="Dewar J."/>
            <person name="Goldberg J."/>
            <person name="Griggs A."/>
            <person name="Gujja S."/>
            <person name="Hansen M."/>
            <person name="Howarth C."/>
            <person name="Imamovic A."/>
            <person name="Larimer J."/>
            <person name="McCowan C."/>
            <person name="Murphy C."/>
            <person name="Pearson M."/>
            <person name="Priest M."/>
            <person name="Roberts A."/>
            <person name="Saif S."/>
            <person name="Shea T."/>
            <person name="Sykes S."/>
            <person name="Wortman J."/>
            <person name="Nusbaum C."/>
            <person name="Birren B."/>
        </authorList>
    </citation>
    <scope>NUCLEOTIDE SEQUENCE</scope>
    <source>
        <strain evidence="4">CBS 10737</strain>
    </source>
</reference>
<dbReference type="InterPro" id="IPR001932">
    <property type="entry name" value="PPM-type_phosphatase-like_dom"/>
</dbReference>
<dbReference type="KEGG" id="kpin:30169922"/>
<feature type="domain" description="PPM-type phosphatase" evidence="2">
    <location>
        <begin position="144"/>
        <end position="526"/>
    </location>
</feature>
<dbReference type="STRING" id="1296096.A0A1B9I9Y6"/>
<dbReference type="CDD" id="cd00143">
    <property type="entry name" value="PP2Cc"/>
    <property type="match status" value="1"/>
</dbReference>
<dbReference type="OrthoDB" id="420076at2759"/>
<dbReference type="Gene3D" id="3.60.40.10">
    <property type="entry name" value="PPM-type phosphatase domain"/>
    <property type="match status" value="1"/>
</dbReference>
<organism evidence="3">
    <name type="scientific">Kwoniella pini CBS 10737</name>
    <dbReference type="NCBI Taxonomy" id="1296096"/>
    <lineage>
        <taxon>Eukaryota</taxon>
        <taxon>Fungi</taxon>
        <taxon>Dikarya</taxon>
        <taxon>Basidiomycota</taxon>
        <taxon>Agaricomycotina</taxon>
        <taxon>Tremellomycetes</taxon>
        <taxon>Tremellales</taxon>
        <taxon>Cryptococcaceae</taxon>
        <taxon>Kwoniella</taxon>
    </lineage>
</organism>
<name>A0A1B9I9Y6_9TREE</name>
<evidence type="ECO:0000256" key="1">
    <source>
        <dbReference type="SAM" id="MobiDB-lite"/>
    </source>
</evidence>
<dbReference type="SMART" id="SM00332">
    <property type="entry name" value="PP2Cc"/>
    <property type="match status" value="1"/>
</dbReference>
<dbReference type="InterPro" id="IPR036457">
    <property type="entry name" value="PPM-type-like_dom_sf"/>
</dbReference>
<dbReference type="PANTHER" id="PTHR13832:SF792">
    <property type="entry name" value="GM14286P"/>
    <property type="match status" value="1"/>
</dbReference>
<gene>
    <name evidence="3" type="ORF">I206_01553</name>
    <name evidence="4" type="ORF">I206_103444</name>
</gene>
<proteinExistence type="predicted"/>
<dbReference type="PROSITE" id="PS51746">
    <property type="entry name" value="PPM_2"/>
    <property type="match status" value="1"/>
</dbReference>
<dbReference type="RefSeq" id="XP_019013486.1">
    <property type="nucleotide sequence ID" value="XM_019153325.1"/>
</dbReference>
<reference evidence="3" key="1">
    <citation type="submission" date="2013-07" db="EMBL/GenBank/DDBJ databases">
        <title>The Genome Sequence of Cryptococcus pinus CBS10737.</title>
        <authorList>
            <consortium name="The Broad Institute Genome Sequencing Platform"/>
            <person name="Cuomo C."/>
            <person name="Litvintseva A."/>
            <person name="Chen Y."/>
            <person name="Heitman J."/>
            <person name="Sun S."/>
            <person name="Springer D."/>
            <person name="Dromer F."/>
            <person name="Young S.K."/>
            <person name="Zeng Q."/>
            <person name="Gargeya S."/>
            <person name="Fitzgerald M."/>
            <person name="Abouelleil A."/>
            <person name="Alvarado L."/>
            <person name="Berlin A.M."/>
            <person name="Chapman S.B."/>
            <person name="Dewar J."/>
            <person name="Goldberg J."/>
            <person name="Griggs A."/>
            <person name="Gujja S."/>
            <person name="Hansen M."/>
            <person name="Howarth C."/>
            <person name="Imamovic A."/>
            <person name="Larimer J."/>
            <person name="McCowan C."/>
            <person name="Murphy C."/>
            <person name="Pearson M."/>
            <person name="Priest M."/>
            <person name="Roberts A."/>
            <person name="Saif S."/>
            <person name="Shea T."/>
            <person name="Sykes S."/>
            <person name="Wortman J."/>
            <person name="Nusbaum C."/>
            <person name="Birren B."/>
        </authorList>
    </citation>
    <scope>NUCLEOTIDE SEQUENCE [LARGE SCALE GENOMIC DNA]</scope>
    <source>
        <strain evidence="3">CBS 10737</strain>
    </source>
</reference>